<dbReference type="Gene3D" id="2.40.50.180">
    <property type="entry name" value="CheA-289, Domain 4"/>
    <property type="match status" value="1"/>
</dbReference>
<dbReference type="GO" id="GO:0005829">
    <property type="term" value="C:cytosol"/>
    <property type="evidence" value="ECO:0007669"/>
    <property type="project" value="TreeGrafter"/>
</dbReference>
<dbReference type="Proteomes" id="UP000008632">
    <property type="component" value="Chromosome"/>
</dbReference>
<feature type="compositionally biased region" description="Basic and acidic residues" evidence="4">
    <location>
        <begin position="121"/>
        <end position="134"/>
    </location>
</feature>
<dbReference type="GO" id="GO:0006935">
    <property type="term" value="P:chemotaxis"/>
    <property type="evidence" value="ECO:0007669"/>
    <property type="project" value="InterPro"/>
</dbReference>
<keyword evidence="7" id="KW-1185">Reference proteome</keyword>
<evidence type="ECO:0000313" key="7">
    <source>
        <dbReference type="Proteomes" id="UP000008632"/>
    </source>
</evidence>
<evidence type="ECO:0000256" key="3">
    <source>
        <dbReference type="ARBA" id="ARBA00022490"/>
    </source>
</evidence>
<dbReference type="PANTHER" id="PTHR22617">
    <property type="entry name" value="CHEMOTAXIS SENSOR HISTIDINE KINASE-RELATED"/>
    <property type="match status" value="1"/>
</dbReference>
<keyword evidence="3" id="KW-0963">Cytoplasm</keyword>
<dbReference type="PROSITE" id="PS50851">
    <property type="entry name" value="CHEW"/>
    <property type="match status" value="1"/>
</dbReference>
<dbReference type="PRINTS" id="PR01217">
    <property type="entry name" value="PRICHEXTENSN"/>
</dbReference>
<comment type="subcellular location">
    <subcellularLocation>
        <location evidence="1">Cytoplasm</location>
    </subcellularLocation>
</comment>
<dbReference type="SMART" id="SM00260">
    <property type="entry name" value="CheW"/>
    <property type="match status" value="1"/>
</dbReference>
<dbReference type="eggNOG" id="COG0835">
    <property type="taxonomic scope" value="Bacteria"/>
</dbReference>
<evidence type="ECO:0000313" key="6">
    <source>
        <dbReference type="EMBL" id="ADV27320.1"/>
    </source>
</evidence>
<dbReference type="GO" id="GO:0007165">
    <property type="term" value="P:signal transduction"/>
    <property type="evidence" value="ECO:0007669"/>
    <property type="project" value="InterPro"/>
</dbReference>
<protein>
    <recommendedName>
        <fullName evidence="2">Chemotaxis protein CheW</fullName>
    </recommendedName>
</protein>
<dbReference type="STRING" id="743721.Psesu_1473"/>
<proteinExistence type="predicted"/>
<evidence type="ECO:0000259" key="5">
    <source>
        <dbReference type="PROSITE" id="PS50851"/>
    </source>
</evidence>
<dbReference type="AlphaFoldDB" id="E6WT91"/>
<reference evidence="6 7" key="1">
    <citation type="submission" date="2011-01" db="EMBL/GenBank/DDBJ databases">
        <title>Complete sequence of Pseudoxanthomonas suwonensis 11-1.</title>
        <authorList>
            <consortium name="US DOE Joint Genome Institute"/>
            <person name="Lucas S."/>
            <person name="Copeland A."/>
            <person name="Lapidus A."/>
            <person name="Cheng J.-F."/>
            <person name="Goodwin L."/>
            <person name="Pitluck S."/>
            <person name="Teshima H."/>
            <person name="Detter J.C."/>
            <person name="Han C."/>
            <person name="Tapia R."/>
            <person name="Land M."/>
            <person name="Hauser L."/>
            <person name="Kyrpides N."/>
            <person name="Ivanova N."/>
            <person name="Ovchinnikova G."/>
            <person name="Siebers A.K."/>
            <person name="Allgaier M."/>
            <person name="Thelen M.P."/>
            <person name="Hugenholtz P."/>
            <person name="Gladden J."/>
            <person name="Woyke T."/>
        </authorList>
    </citation>
    <scope>NUCLEOTIDE SEQUENCE [LARGE SCALE GENOMIC DNA]</scope>
    <source>
        <strain evidence="7">11-1</strain>
    </source>
</reference>
<organism evidence="6 7">
    <name type="scientific">Pseudoxanthomonas suwonensis (strain 11-1)</name>
    <dbReference type="NCBI Taxonomy" id="743721"/>
    <lineage>
        <taxon>Bacteria</taxon>
        <taxon>Pseudomonadati</taxon>
        <taxon>Pseudomonadota</taxon>
        <taxon>Gammaproteobacteria</taxon>
        <taxon>Lysobacterales</taxon>
        <taxon>Lysobacteraceae</taxon>
        <taxon>Pseudoxanthomonas</taxon>
    </lineage>
</organism>
<evidence type="ECO:0000256" key="2">
    <source>
        <dbReference type="ARBA" id="ARBA00021483"/>
    </source>
</evidence>
<name>E6WT91_PSEUU</name>
<feature type="compositionally biased region" description="Low complexity" evidence="4">
    <location>
        <begin position="87"/>
        <end position="110"/>
    </location>
</feature>
<dbReference type="SUPFAM" id="SSF50341">
    <property type="entry name" value="CheW-like"/>
    <property type="match status" value="1"/>
</dbReference>
<dbReference type="OrthoDB" id="9790406at2"/>
<evidence type="ECO:0000256" key="1">
    <source>
        <dbReference type="ARBA" id="ARBA00004496"/>
    </source>
</evidence>
<dbReference type="Gene3D" id="2.30.30.40">
    <property type="entry name" value="SH3 Domains"/>
    <property type="match status" value="1"/>
</dbReference>
<dbReference type="PANTHER" id="PTHR22617:SF45">
    <property type="entry name" value="CHEMOTAXIS PROTEIN CHEW"/>
    <property type="match status" value="1"/>
</dbReference>
<gene>
    <name evidence="6" type="ordered locus">Psesu_1473</name>
</gene>
<accession>E6WT91</accession>
<dbReference type="InterPro" id="IPR002545">
    <property type="entry name" value="CheW-lke_dom"/>
</dbReference>
<feature type="region of interest" description="Disordered" evidence="4">
    <location>
        <begin position="15"/>
        <end position="136"/>
    </location>
</feature>
<dbReference type="KEGG" id="psu:Psesu_1473"/>
<evidence type="ECO:0000256" key="4">
    <source>
        <dbReference type="SAM" id="MobiDB-lite"/>
    </source>
</evidence>
<dbReference type="InterPro" id="IPR036061">
    <property type="entry name" value="CheW-like_dom_sf"/>
</dbReference>
<feature type="compositionally biased region" description="Low complexity" evidence="4">
    <location>
        <begin position="35"/>
        <end position="50"/>
    </location>
</feature>
<dbReference type="HOGENOM" id="CLU_086974_0_0_6"/>
<dbReference type="EMBL" id="CP002446">
    <property type="protein sequence ID" value="ADV27320.1"/>
    <property type="molecule type" value="Genomic_DNA"/>
</dbReference>
<feature type="domain" description="CheW-like" evidence="5">
    <location>
        <begin position="134"/>
        <end position="275"/>
    </location>
</feature>
<dbReference type="RefSeq" id="WP_013535148.1">
    <property type="nucleotide sequence ID" value="NC_014924.1"/>
</dbReference>
<dbReference type="InterPro" id="IPR039315">
    <property type="entry name" value="CheW"/>
</dbReference>
<sequence>MSAAAVLDDYLDGLLAGTPAASPAAAPGPAPAPAAAPAVAAPVEAQAAAPVPAPAPAPVAPEPEPEPAPVPVAPAASTSPAPPPAAPVARVAPPAPASFAPRAPAPVARPALPPSHGPAGHHGEEPSAPRREPTPRWLRLRCGGQRYGLELLKVQEVVLPAPLLALRGTVPAMLGVMNLRGQVVPVMDLGMHLGQPSQPETPATRFVVIEEKGEVLGLRVTAVEDVVTLGEGQVEPPGTTQVRRPVDGLFRGIARLGGDPMILLDASCLLEPGAIGGQR</sequence>
<feature type="compositionally biased region" description="Pro residues" evidence="4">
    <location>
        <begin position="51"/>
        <end position="72"/>
    </location>
</feature>
<dbReference type="Pfam" id="PF01584">
    <property type="entry name" value="CheW"/>
    <property type="match status" value="1"/>
</dbReference>